<comment type="caution">
    <text evidence="1">The sequence shown here is derived from an EMBL/GenBank/DDBJ whole genome shotgun (WGS) entry which is preliminary data.</text>
</comment>
<sequence length="132" mass="15054">MRITYHELHIIVLNFFPTGHLILATLQELESLSLVDLQGTGVQQATFPLLTITASNMPRPTPQNQHMETIPRKIPPLIPQTQLRDIHQKQWISSEMFYAWRRLCFNVISKMCGTEKALCNIGVVVMVQASVE</sequence>
<dbReference type="AlphaFoldDB" id="A0AAV0C4U2"/>
<gene>
    <name evidence="1" type="ORF">CEPIT_LOCUS1870</name>
</gene>
<dbReference type="Proteomes" id="UP001152523">
    <property type="component" value="Unassembled WGS sequence"/>
</dbReference>
<name>A0AAV0C4U2_9ASTE</name>
<proteinExistence type="predicted"/>
<evidence type="ECO:0000313" key="2">
    <source>
        <dbReference type="Proteomes" id="UP001152523"/>
    </source>
</evidence>
<dbReference type="EMBL" id="CAMAPF010000010">
    <property type="protein sequence ID" value="CAH9062651.1"/>
    <property type="molecule type" value="Genomic_DNA"/>
</dbReference>
<protein>
    <submittedName>
        <fullName evidence="1">Uncharacterized protein</fullName>
    </submittedName>
</protein>
<accession>A0AAV0C4U2</accession>
<organism evidence="1 2">
    <name type="scientific">Cuscuta epithymum</name>
    <dbReference type="NCBI Taxonomy" id="186058"/>
    <lineage>
        <taxon>Eukaryota</taxon>
        <taxon>Viridiplantae</taxon>
        <taxon>Streptophyta</taxon>
        <taxon>Embryophyta</taxon>
        <taxon>Tracheophyta</taxon>
        <taxon>Spermatophyta</taxon>
        <taxon>Magnoliopsida</taxon>
        <taxon>eudicotyledons</taxon>
        <taxon>Gunneridae</taxon>
        <taxon>Pentapetalae</taxon>
        <taxon>asterids</taxon>
        <taxon>lamiids</taxon>
        <taxon>Solanales</taxon>
        <taxon>Convolvulaceae</taxon>
        <taxon>Cuscuteae</taxon>
        <taxon>Cuscuta</taxon>
        <taxon>Cuscuta subgen. Cuscuta</taxon>
    </lineage>
</organism>
<reference evidence="1" key="1">
    <citation type="submission" date="2022-07" db="EMBL/GenBank/DDBJ databases">
        <authorList>
            <person name="Macas J."/>
            <person name="Novak P."/>
            <person name="Neumann P."/>
        </authorList>
    </citation>
    <scope>NUCLEOTIDE SEQUENCE</scope>
</reference>
<evidence type="ECO:0000313" key="1">
    <source>
        <dbReference type="EMBL" id="CAH9062651.1"/>
    </source>
</evidence>
<keyword evidence="2" id="KW-1185">Reference proteome</keyword>